<dbReference type="SUPFAM" id="SSF52540">
    <property type="entry name" value="P-loop containing nucleoside triphosphate hydrolases"/>
    <property type="match status" value="1"/>
</dbReference>
<dbReference type="GO" id="GO:0005829">
    <property type="term" value="C:cytosol"/>
    <property type="evidence" value="ECO:0007669"/>
    <property type="project" value="TreeGrafter"/>
</dbReference>
<gene>
    <name evidence="3" type="ORF">BKG61_28745</name>
</gene>
<dbReference type="InterPro" id="IPR050625">
    <property type="entry name" value="ParA/MinD_ATPase"/>
</dbReference>
<reference evidence="3 4" key="1">
    <citation type="submission" date="2016-10" db="EMBL/GenBank/DDBJ databases">
        <title>Evaluation of Human, Animal and Environmental Mycobacterium chelonae Isolates by Core Genome Phylogenomic Analysis, Targeted Gene Comparison, and Anti-microbial Susceptibility Patterns: A Tale of Mistaken Identities.</title>
        <authorList>
            <person name="Fogelson S.B."/>
            <person name="Camus A.C."/>
            <person name="Lorenz W."/>
            <person name="Vasireddy R."/>
            <person name="Vasireddy S."/>
            <person name="Smith T."/>
            <person name="Brown-Elliott B.A."/>
            <person name="Wallace R.J.Jr."/>
            <person name="Hasan N.A."/>
            <person name="Reischl U."/>
            <person name="Sanchez S."/>
        </authorList>
    </citation>
    <scope>NUCLEOTIDE SEQUENCE [LARGE SCALE GENOMIC DNA]</scope>
    <source>
        <strain evidence="3 4">24999</strain>
    </source>
</reference>
<dbReference type="GO" id="GO:0051782">
    <property type="term" value="P:negative regulation of cell division"/>
    <property type="evidence" value="ECO:0007669"/>
    <property type="project" value="TreeGrafter"/>
</dbReference>
<feature type="domain" description="CobQ/CobB/MinD/ParA nucleotide binding" evidence="2">
    <location>
        <begin position="161"/>
        <end position="375"/>
    </location>
</feature>
<dbReference type="PANTHER" id="PTHR43384">
    <property type="entry name" value="SEPTUM SITE-DETERMINING PROTEIN MIND HOMOLOG, CHLOROPLASTIC-RELATED"/>
    <property type="match status" value="1"/>
</dbReference>
<evidence type="ECO:0000313" key="3">
    <source>
        <dbReference type="EMBL" id="OHT83429.1"/>
    </source>
</evidence>
<accession>A0A1S1JIB8</accession>
<comment type="caution">
    <text evidence="3">The sequence shown here is derived from an EMBL/GenBank/DDBJ whole genome shotgun (WGS) entry which is preliminary data.</text>
</comment>
<evidence type="ECO:0000313" key="4">
    <source>
        <dbReference type="Proteomes" id="UP000179636"/>
    </source>
</evidence>
<dbReference type="Proteomes" id="UP000179636">
    <property type="component" value="Unassembled WGS sequence"/>
</dbReference>
<protein>
    <recommendedName>
        <fullName evidence="2">CobQ/CobB/MinD/ParA nucleotide binding domain-containing protein</fullName>
    </recommendedName>
</protein>
<feature type="compositionally biased region" description="Pro residues" evidence="1">
    <location>
        <begin position="31"/>
        <end position="52"/>
    </location>
</feature>
<accession>A0A1Q9WG41</accession>
<dbReference type="GO" id="GO:0016887">
    <property type="term" value="F:ATP hydrolysis activity"/>
    <property type="evidence" value="ECO:0007669"/>
    <property type="project" value="TreeGrafter"/>
</dbReference>
<dbReference type="InterPro" id="IPR027417">
    <property type="entry name" value="P-loop_NTPase"/>
</dbReference>
<dbReference type="AlphaFoldDB" id="A0A1S1JIB8"/>
<feature type="region of interest" description="Disordered" evidence="1">
    <location>
        <begin position="24"/>
        <end position="57"/>
    </location>
</feature>
<dbReference type="STRING" id="1908205.BKG60_04625"/>
<sequence>MTVPPEQPNVRRMRDKYRNAPAANDFIDRPAPAPPPAFTDPIPNGAPVPPPLGMGGRTAAAAQWAPAGQYDDVTVIGRPAVPADFGRPVTPTDLGRPAATADTGRAERIIEGRTEGAQRGWRAKANKMFWLHLSKGADEIAYDQRIAQIRRTLRAPKRVGVVSGKGSAGKTAIALNMGATISSAHRGMKVAALSIDPLGNLTDRVRKVSDQTPASVMSLASDQDLNRASDVSSYLLTDKSGLRVLGASTADGAGFLTAEKLERALGELSKWFDLSILDFGLNIDSQVYHQGLAQTDQLVLAASTAADSIDELHVLIETLKRFGGRYVELLRDAVVVFTQTRPGKGHIDVAAERDRIHTSYQLPVVTIPWDEHISEGGPMSLDLLDEDTRLPFVWLAAEVMSRLPAD</sequence>
<dbReference type="PANTHER" id="PTHR43384:SF14">
    <property type="entry name" value="ESX-1 SECRETION-ASSOCIATED PROTEIN ESPI"/>
    <property type="match status" value="1"/>
</dbReference>
<evidence type="ECO:0000256" key="1">
    <source>
        <dbReference type="SAM" id="MobiDB-lite"/>
    </source>
</evidence>
<dbReference type="GO" id="GO:0009898">
    <property type="term" value="C:cytoplasmic side of plasma membrane"/>
    <property type="evidence" value="ECO:0007669"/>
    <property type="project" value="TreeGrafter"/>
</dbReference>
<feature type="region of interest" description="Disordered" evidence="1">
    <location>
        <begin position="84"/>
        <end position="103"/>
    </location>
</feature>
<dbReference type="OrthoDB" id="4640801at2"/>
<evidence type="ECO:0000259" key="2">
    <source>
        <dbReference type="Pfam" id="PF01656"/>
    </source>
</evidence>
<dbReference type="Gene3D" id="3.40.50.300">
    <property type="entry name" value="P-loop containing nucleotide triphosphate hydrolases"/>
    <property type="match status" value="1"/>
</dbReference>
<dbReference type="EMBL" id="MLHV01000047">
    <property type="protein sequence ID" value="OHT83429.1"/>
    <property type="molecule type" value="Genomic_DNA"/>
</dbReference>
<dbReference type="Pfam" id="PF01656">
    <property type="entry name" value="CbiA"/>
    <property type="match status" value="1"/>
</dbReference>
<dbReference type="GO" id="GO:0005524">
    <property type="term" value="F:ATP binding"/>
    <property type="evidence" value="ECO:0007669"/>
    <property type="project" value="TreeGrafter"/>
</dbReference>
<dbReference type="RefSeq" id="WP_070947095.1">
    <property type="nucleotide sequence ID" value="NZ_MLCL01000022.1"/>
</dbReference>
<proteinExistence type="predicted"/>
<organism evidence="3 4">
    <name type="scientific">Mycobacterium syngnathidarum</name>
    <dbReference type="NCBI Taxonomy" id="1908205"/>
    <lineage>
        <taxon>Bacteria</taxon>
        <taxon>Bacillati</taxon>
        <taxon>Actinomycetota</taxon>
        <taxon>Actinomycetes</taxon>
        <taxon>Mycobacteriales</taxon>
        <taxon>Mycobacteriaceae</taxon>
        <taxon>Mycobacterium</taxon>
    </lineage>
</organism>
<name>A0A1S1JIB8_9MYCO</name>
<dbReference type="InterPro" id="IPR002586">
    <property type="entry name" value="CobQ/CobB/MinD/ParA_Nub-bd_dom"/>
</dbReference>
<keyword evidence="4" id="KW-1185">Reference proteome</keyword>